<comment type="subunit">
    <text evidence="7 9">Part of the 50S ribosomal subunit. Forms a cluster with proteins L14 and L19.</text>
</comment>
<dbReference type="RefSeq" id="WP_353650521.1">
    <property type="nucleotide sequence ID" value="NZ_CP159218.1"/>
</dbReference>
<name>A0AAU8DRH4_9ACTN</name>
<dbReference type="GO" id="GO:0019843">
    <property type="term" value="F:rRNA binding"/>
    <property type="evidence" value="ECO:0007669"/>
    <property type="project" value="UniProtKB-UniRule"/>
</dbReference>
<dbReference type="InterPro" id="IPR019927">
    <property type="entry name" value="Ribosomal_uL3_bac/org-type"/>
</dbReference>
<gene>
    <name evidence="7 11" type="primary">rplC</name>
    <name evidence="11" type="ORF">ABLG96_06260</name>
</gene>
<keyword evidence="5 7" id="KW-0687">Ribonucleoprotein</keyword>
<dbReference type="PANTHER" id="PTHR11229:SF16">
    <property type="entry name" value="LARGE RIBOSOMAL SUBUNIT PROTEIN UL3C"/>
    <property type="match status" value="1"/>
</dbReference>
<dbReference type="Pfam" id="PF00297">
    <property type="entry name" value="Ribosomal_L3"/>
    <property type="match status" value="1"/>
</dbReference>
<dbReference type="FunFam" id="2.40.30.10:FF:000004">
    <property type="entry name" value="50S ribosomal protein L3"/>
    <property type="match status" value="1"/>
</dbReference>
<dbReference type="Gene3D" id="2.40.30.10">
    <property type="entry name" value="Translation factors"/>
    <property type="match status" value="1"/>
</dbReference>
<feature type="region of interest" description="Disordered" evidence="10">
    <location>
        <begin position="134"/>
        <end position="155"/>
    </location>
</feature>
<comment type="function">
    <text evidence="7 9">One of the primary rRNA binding proteins, it binds directly near the 3'-end of the 23S rRNA, where it nucleates assembly of the 50S subunit.</text>
</comment>
<dbReference type="InterPro" id="IPR019926">
    <property type="entry name" value="Ribosomal_uL3_CS"/>
</dbReference>
<dbReference type="NCBIfam" id="TIGR03625">
    <property type="entry name" value="L3_bact"/>
    <property type="match status" value="1"/>
</dbReference>
<proteinExistence type="inferred from homology"/>
<evidence type="ECO:0000256" key="5">
    <source>
        <dbReference type="ARBA" id="ARBA00023274"/>
    </source>
</evidence>
<accession>A0AAU8DRH4</accession>
<evidence type="ECO:0000313" key="11">
    <source>
        <dbReference type="EMBL" id="XCG64910.1"/>
    </source>
</evidence>
<dbReference type="Gene3D" id="3.30.160.810">
    <property type="match status" value="1"/>
</dbReference>
<dbReference type="InterPro" id="IPR009000">
    <property type="entry name" value="Transl_B-barrel_sf"/>
</dbReference>
<evidence type="ECO:0000256" key="6">
    <source>
        <dbReference type="ARBA" id="ARBA00035243"/>
    </source>
</evidence>
<evidence type="ECO:0000256" key="7">
    <source>
        <dbReference type="HAMAP-Rule" id="MF_01325"/>
    </source>
</evidence>
<comment type="similarity">
    <text evidence="1 7 8">Belongs to the universal ribosomal protein uL3 family.</text>
</comment>
<keyword evidence="2 7" id="KW-0699">rRNA-binding</keyword>
<dbReference type="GO" id="GO:0022625">
    <property type="term" value="C:cytosolic large ribosomal subunit"/>
    <property type="evidence" value="ECO:0007669"/>
    <property type="project" value="TreeGrafter"/>
</dbReference>
<dbReference type="EMBL" id="CP159218">
    <property type="protein sequence ID" value="XCG64910.1"/>
    <property type="molecule type" value="Genomic_DNA"/>
</dbReference>
<evidence type="ECO:0000256" key="9">
    <source>
        <dbReference type="RuleBase" id="RU003906"/>
    </source>
</evidence>
<dbReference type="PROSITE" id="PS00474">
    <property type="entry name" value="RIBOSOMAL_L3"/>
    <property type="match status" value="1"/>
</dbReference>
<dbReference type="AlphaFoldDB" id="A0AAU8DRH4"/>
<dbReference type="GO" id="GO:0006412">
    <property type="term" value="P:translation"/>
    <property type="evidence" value="ECO:0007669"/>
    <property type="project" value="UniProtKB-UniRule"/>
</dbReference>
<dbReference type="HAMAP" id="MF_01325_B">
    <property type="entry name" value="Ribosomal_uL3_B"/>
    <property type="match status" value="1"/>
</dbReference>
<sequence>MANNLKGILGHKLGMTQVFDESNRVVPVTVVAAGPVVVTAVRTSEKDGYTGVQFAFGAIDPRKVTKPVAGHYAKVGVTPRRHLVELRTTDVAGYEVGQELTIEQVFEAGAEIDVTGTTKGKGTAGVMKRHGFKGLSSGHGVHRKHRAPGSIGGCSTPGRVFKGMRMAGRMGAVTITTQNLTIHAIDAEKGLLLIKGAVPGAKGGVLMIKSAVKSAAAGKVVA</sequence>
<keyword evidence="3 7" id="KW-0694">RNA-binding</keyword>
<keyword evidence="4 7" id="KW-0689">Ribosomal protein</keyword>
<reference evidence="11" key="1">
    <citation type="submission" date="2024-05" db="EMBL/GenBank/DDBJ databases">
        <authorList>
            <person name="Cai S.Y."/>
            <person name="Jin L.M."/>
            <person name="Li H.R."/>
        </authorList>
    </citation>
    <scope>NUCLEOTIDE SEQUENCE</scope>
    <source>
        <strain evidence="11">A5-74</strain>
    </source>
</reference>
<evidence type="ECO:0000256" key="1">
    <source>
        <dbReference type="ARBA" id="ARBA00006540"/>
    </source>
</evidence>
<dbReference type="PANTHER" id="PTHR11229">
    <property type="entry name" value="50S RIBOSOMAL PROTEIN L3"/>
    <property type="match status" value="1"/>
</dbReference>
<evidence type="ECO:0000256" key="2">
    <source>
        <dbReference type="ARBA" id="ARBA00022730"/>
    </source>
</evidence>
<organism evidence="11">
    <name type="scientific">Nakamurella sp. A5-74</name>
    <dbReference type="NCBI Taxonomy" id="3158264"/>
    <lineage>
        <taxon>Bacteria</taxon>
        <taxon>Bacillati</taxon>
        <taxon>Actinomycetota</taxon>
        <taxon>Actinomycetes</taxon>
        <taxon>Nakamurellales</taxon>
        <taxon>Nakamurellaceae</taxon>
        <taxon>Nakamurella</taxon>
    </lineage>
</organism>
<dbReference type="GO" id="GO:0003735">
    <property type="term" value="F:structural constituent of ribosome"/>
    <property type="evidence" value="ECO:0007669"/>
    <property type="project" value="UniProtKB-UniRule"/>
</dbReference>
<dbReference type="SUPFAM" id="SSF50447">
    <property type="entry name" value="Translation proteins"/>
    <property type="match status" value="1"/>
</dbReference>
<evidence type="ECO:0000256" key="10">
    <source>
        <dbReference type="SAM" id="MobiDB-lite"/>
    </source>
</evidence>
<dbReference type="InterPro" id="IPR000597">
    <property type="entry name" value="Ribosomal_uL3"/>
</dbReference>
<evidence type="ECO:0000256" key="4">
    <source>
        <dbReference type="ARBA" id="ARBA00022980"/>
    </source>
</evidence>
<evidence type="ECO:0000256" key="3">
    <source>
        <dbReference type="ARBA" id="ARBA00022884"/>
    </source>
</evidence>
<protein>
    <recommendedName>
        <fullName evidence="6 7">Large ribosomal subunit protein uL3</fullName>
    </recommendedName>
</protein>
<evidence type="ECO:0000256" key="8">
    <source>
        <dbReference type="RuleBase" id="RU003905"/>
    </source>
</evidence>
<dbReference type="FunFam" id="3.30.160.810:FF:000001">
    <property type="entry name" value="50S ribosomal protein L3"/>
    <property type="match status" value="1"/>
</dbReference>